<accession>A0A0D5C4C4</accession>
<dbReference type="Gene3D" id="3.40.50.620">
    <property type="entry name" value="HUPs"/>
    <property type="match status" value="1"/>
</dbReference>
<evidence type="ECO:0000256" key="1">
    <source>
        <dbReference type="ARBA" id="ARBA00008791"/>
    </source>
</evidence>
<dbReference type="PANTHER" id="PTHR46268">
    <property type="entry name" value="STRESS RESPONSE PROTEIN NHAX"/>
    <property type="match status" value="1"/>
</dbReference>
<dbReference type="STRING" id="1580092.NADRNF5_1883"/>
<evidence type="ECO:0000313" key="3">
    <source>
        <dbReference type="EMBL" id="AJW71561.1"/>
    </source>
</evidence>
<dbReference type="GeneID" id="24821042"/>
<comment type="similarity">
    <text evidence="1">Belongs to the universal stress protein A family.</text>
</comment>
<dbReference type="AlphaFoldDB" id="A0A0D5C4C4"/>
<sequence length="144" mass="15817">MAITKILVPVDGSSHSLKAFRAALDIAKNKNAKIHVLTCLQKEDVGAWYIDKRTNKKIMGDAKKFAKEFLSKLEKPASDANVPISFNVLETKSSSNQIIKFSTSHKIDLIVIGSHGRSGFNKFLLGSVSNKVSQMAKCPVMIIK</sequence>
<name>A0A0D5C4C4_9ARCH</name>
<dbReference type="CDD" id="cd00293">
    <property type="entry name" value="USP-like"/>
    <property type="match status" value="1"/>
</dbReference>
<feature type="domain" description="UspA" evidence="2">
    <location>
        <begin position="4"/>
        <end position="144"/>
    </location>
</feature>
<organism evidence="3 4">
    <name type="scientific">Nitrosopumilus adriaticus</name>
    <dbReference type="NCBI Taxonomy" id="1580092"/>
    <lineage>
        <taxon>Archaea</taxon>
        <taxon>Nitrososphaerota</taxon>
        <taxon>Nitrososphaeria</taxon>
        <taxon>Nitrosopumilales</taxon>
        <taxon>Nitrosopumilaceae</taxon>
        <taxon>Nitrosopumilus</taxon>
    </lineage>
</organism>
<dbReference type="InterPro" id="IPR014729">
    <property type="entry name" value="Rossmann-like_a/b/a_fold"/>
</dbReference>
<dbReference type="RefSeq" id="WP_048117645.1">
    <property type="nucleotide sequence ID" value="NZ_CP011070.1"/>
</dbReference>
<reference evidence="4" key="1">
    <citation type="submission" date="2015-03" db="EMBL/GenBank/DDBJ databases">
        <title>Characterization of two novel Thaumarchaeota isolated from the Northern Adriatic Sea.</title>
        <authorList>
            <person name="Bayer B."/>
            <person name="Vojvoda J."/>
            <person name="Offre P."/>
            <person name="Srivastava A."/>
            <person name="Elisabeth N."/>
            <person name="Garcia J.A.L."/>
            <person name="Schleper C."/>
            <person name="Herndl G.J."/>
        </authorList>
    </citation>
    <scope>NUCLEOTIDE SEQUENCE [LARGE SCALE GENOMIC DNA]</scope>
    <source>
        <strain evidence="4">NF5</strain>
    </source>
</reference>
<dbReference type="Proteomes" id="UP000032408">
    <property type="component" value="Chromosome"/>
</dbReference>
<evidence type="ECO:0000259" key="2">
    <source>
        <dbReference type="Pfam" id="PF00582"/>
    </source>
</evidence>
<dbReference type="InterPro" id="IPR006015">
    <property type="entry name" value="Universal_stress_UspA"/>
</dbReference>
<dbReference type="PRINTS" id="PR01438">
    <property type="entry name" value="UNVRSLSTRESS"/>
</dbReference>
<dbReference type="SUPFAM" id="SSF52402">
    <property type="entry name" value="Adenine nucleotide alpha hydrolases-like"/>
    <property type="match status" value="1"/>
</dbReference>
<gene>
    <name evidence="3" type="ORF">NADRNF5_1883</name>
</gene>
<dbReference type="InterPro" id="IPR006016">
    <property type="entry name" value="UspA"/>
</dbReference>
<dbReference type="PANTHER" id="PTHR46268:SF6">
    <property type="entry name" value="UNIVERSAL STRESS PROTEIN UP12"/>
    <property type="match status" value="1"/>
</dbReference>
<dbReference type="KEGG" id="nin:NADRNF5_1883"/>
<reference evidence="3 4" key="2">
    <citation type="journal article" date="2016" name="ISME J.">
        <title>Physiological and genomic characterization of two novel marine thaumarchaeal strains indicates niche differentiation.</title>
        <authorList>
            <person name="Bayer B."/>
            <person name="Vojvoda J."/>
            <person name="Offre P."/>
            <person name="Alves R.J."/>
            <person name="Elisabeth N.H."/>
            <person name="Garcia J.A."/>
            <person name="Volland J.M."/>
            <person name="Srivastava A."/>
            <person name="Schleper C."/>
            <person name="Herndl G.J."/>
        </authorList>
    </citation>
    <scope>NUCLEOTIDE SEQUENCE [LARGE SCALE GENOMIC DNA]</scope>
    <source>
        <strain evidence="3 4">NF5</strain>
    </source>
</reference>
<proteinExistence type="inferred from homology"/>
<dbReference type="PIRSF" id="PIRSF006276">
    <property type="entry name" value="UspA"/>
    <property type="match status" value="1"/>
</dbReference>
<keyword evidence="4" id="KW-1185">Reference proteome</keyword>
<protein>
    <submittedName>
        <fullName evidence="3">UspA domain-containing protein</fullName>
    </submittedName>
</protein>
<dbReference type="HOGENOM" id="CLU_049301_11_2_2"/>
<dbReference type="Pfam" id="PF00582">
    <property type="entry name" value="Usp"/>
    <property type="match status" value="1"/>
</dbReference>
<dbReference type="OrthoDB" id="105697at2157"/>
<evidence type="ECO:0000313" key="4">
    <source>
        <dbReference type="Proteomes" id="UP000032408"/>
    </source>
</evidence>
<dbReference type="EMBL" id="CP011070">
    <property type="protein sequence ID" value="AJW71561.1"/>
    <property type="molecule type" value="Genomic_DNA"/>
</dbReference>